<feature type="region of interest" description="Disordered" evidence="4">
    <location>
        <begin position="1"/>
        <end position="32"/>
    </location>
</feature>
<comment type="similarity">
    <text evidence="2">Belongs to the methyl-accepting chemotaxis (MCP) protein family.</text>
</comment>
<accession>A0A933WC94</accession>
<organism evidence="8 9">
    <name type="scientific">Eiseniibacteriota bacterium</name>
    <dbReference type="NCBI Taxonomy" id="2212470"/>
    <lineage>
        <taxon>Bacteria</taxon>
        <taxon>Candidatus Eiseniibacteriota</taxon>
    </lineage>
</organism>
<feature type="domain" description="Methyl-accepting transducer" evidence="6">
    <location>
        <begin position="317"/>
        <end position="546"/>
    </location>
</feature>
<dbReference type="InterPro" id="IPR004090">
    <property type="entry name" value="Chemotax_Me-accpt_rcpt"/>
</dbReference>
<evidence type="ECO:0000313" key="8">
    <source>
        <dbReference type="EMBL" id="MBI5171059.1"/>
    </source>
</evidence>
<dbReference type="Pfam" id="PF00015">
    <property type="entry name" value="MCPsignal"/>
    <property type="match status" value="1"/>
</dbReference>
<dbReference type="FunFam" id="1.10.287.950:FF:000001">
    <property type="entry name" value="Methyl-accepting chemotaxis sensory transducer"/>
    <property type="match status" value="1"/>
</dbReference>
<name>A0A933WC94_UNCEI</name>
<keyword evidence="5" id="KW-0812">Transmembrane</keyword>
<evidence type="ECO:0000313" key="9">
    <source>
        <dbReference type="Proteomes" id="UP000696931"/>
    </source>
</evidence>
<evidence type="ECO:0000256" key="2">
    <source>
        <dbReference type="ARBA" id="ARBA00029447"/>
    </source>
</evidence>
<dbReference type="SMART" id="SM00304">
    <property type="entry name" value="HAMP"/>
    <property type="match status" value="1"/>
</dbReference>
<feature type="transmembrane region" description="Helical" evidence="5">
    <location>
        <begin position="235"/>
        <end position="257"/>
    </location>
</feature>
<dbReference type="PANTHER" id="PTHR43531">
    <property type="entry name" value="PROTEIN ICFG"/>
    <property type="match status" value="1"/>
</dbReference>
<keyword evidence="5" id="KW-0472">Membrane</keyword>
<dbReference type="CDD" id="cd06225">
    <property type="entry name" value="HAMP"/>
    <property type="match status" value="1"/>
</dbReference>
<sequence>MPSAPSARGGEAAQPRSRALDPAHAVSDAHRSRPGWRLATRGLHVGVRHVTLMKCSIRNRLFALALVGVLATLVVSAVSLGALHGQERALDYVLVSSVAVRNHTLGDRYLNAMHADVALAYIAESPEEQLAVVEKTVADADSFRACVDANLRLAIDPAVRREIVALKPAIDAYVERSSLIVALAIQDHATARAEMAPFLEQFRELEKGQAAVARLIRTADLRTVEKAQQDAHLQLALLVIVAVAGSALTWMLSVLLMRSVVGPLDQATSIMKEIAQGEGDLTQRMHIASQDELGELAAAFNRFTTAMHDVIRQVRTAADEVAQASVELSDASDTISASAQQQASGLEQTVSSLREITNSAQQNAENAGLASALAADARRVAEKGGSVVSEAVEAMGVINASSTRIADIITTIDEIAFQTNLLALNAAVEAARAGEQGRGFAVVASEVRNLAQRSASAAREIKTLIGTSVQQVEDGTELVNRSGATLRDIIGAVKRVTDVVSEIAASSREQATRVEEVDRAMSGMDAATQSNAAQTEELSATAGHLSAQAREVQSLVGRFKVERT</sequence>
<protein>
    <submittedName>
        <fullName evidence="8">HAMP domain-containing protein</fullName>
    </submittedName>
</protein>
<evidence type="ECO:0000256" key="1">
    <source>
        <dbReference type="ARBA" id="ARBA00022481"/>
    </source>
</evidence>
<dbReference type="GO" id="GO:0004888">
    <property type="term" value="F:transmembrane signaling receptor activity"/>
    <property type="evidence" value="ECO:0007669"/>
    <property type="project" value="InterPro"/>
</dbReference>
<dbReference type="Pfam" id="PF00672">
    <property type="entry name" value="HAMP"/>
    <property type="match status" value="1"/>
</dbReference>
<dbReference type="PROSITE" id="PS50885">
    <property type="entry name" value="HAMP"/>
    <property type="match status" value="1"/>
</dbReference>
<gene>
    <name evidence="8" type="ORF">HZA61_16355</name>
</gene>
<evidence type="ECO:0000259" key="6">
    <source>
        <dbReference type="PROSITE" id="PS50111"/>
    </source>
</evidence>
<evidence type="ECO:0000256" key="4">
    <source>
        <dbReference type="SAM" id="MobiDB-lite"/>
    </source>
</evidence>
<dbReference type="GO" id="GO:0006935">
    <property type="term" value="P:chemotaxis"/>
    <property type="evidence" value="ECO:0007669"/>
    <property type="project" value="InterPro"/>
</dbReference>
<dbReference type="SUPFAM" id="SSF58104">
    <property type="entry name" value="Methyl-accepting chemotaxis protein (MCP) signaling domain"/>
    <property type="match status" value="1"/>
</dbReference>
<evidence type="ECO:0000256" key="5">
    <source>
        <dbReference type="SAM" id="Phobius"/>
    </source>
</evidence>
<dbReference type="InterPro" id="IPR051310">
    <property type="entry name" value="MCP_chemotaxis"/>
</dbReference>
<dbReference type="Gene3D" id="1.10.287.950">
    <property type="entry name" value="Methyl-accepting chemotaxis protein"/>
    <property type="match status" value="1"/>
</dbReference>
<dbReference type="InterPro" id="IPR004089">
    <property type="entry name" value="MCPsignal_dom"/>
</dbReference>
<keyword evidence="1" id="KW-0488">Methylation</keyword>
<dbReference type="EMBL" id="JACRIW010000117">
    <property type="protein sequence ID" value="MBI5171059.1"/>
    <property type="molecule type" value="Genomic_DNA"/>
</dbReference>
<dbReference type="SMART" id="SM00283">
    <property type="entry name" value="MA"/>
    <property type="match status" value="1"/>
</dbReference>
<dbReference type="Proteomes" id="UP000696931">
    <property type="component" value="Unassembled WGS sequence"/>
</dbReference>
<comment type="caution">
    <text evidence="8">The sequence shown here is derived from an EMBL/GenBank/DDBJ whole genome shotgun (WGS) entry which is preliminary data.</text>
</comment>
<evidence type="ECO:0000259" key="7">
    <source>
        <dbReference type="PROSITE" id="PS50885"/>
    </source>
</evidence>
<dbReference type="GO" id="GO:0005886">
    <property type="term" value="C:plasma membrane"/>
    <property type="evidence" value="ECO:0007669"/>
    <property type="project" value="TreeGrafter"/>
</dbReference>
<dbReference type="PROSITE" id="PS50111">
    <property type="entry name" value="CHEMOTAXIS_TRANSDUC_2"/>
    <property type="match status" value="1"/>
</dbReference>
<dbReference type="GO" id="GO:0007165">
    <property type="term" value="P:signal transduction"/>
    <property type="evidence" value="ECO:0007669"/>
    <property type="project" value="UniProtKB-KW"/>
</dbReference>
<dbReference type="PRINTS" id="PR00260">
    <property type="entry name" value="CHEMTRNSDUCR"/>
</dbReference>
<dbReference type="AlphaFoldDB" id="A0A933WC94"/>
<evidence type="ECO:0000256" key="3">
    <source>
        <dbReference type="PROSITE-ProRule" id="PRU00284"/>
    </source>
</evidence>
<keyword evidence="5" id="KW-1133">Transmembrane helix</keyword>
<proteinExistence type="inferred from homology"/>
<dbReference type="CDD" id="cd11386">
    <property type="entry name" value="MCP_signal"/>
    <property type="match status" value="1"/>
</dbReference>
<dbReference type="PANTHER" id="PTHR43531:SF14">
    <property type="entry name" value="METHYL-ACCEPTING CHEMOTAXIS PROTEIN I-RELATED"/>
    <property type="match status" value="1"/>
</dbReference>
<keyword evidence="3" id="KW-0807">Transducer</keyword>
<feature type="transmembrane region" description="Helical" evidence="5">
    <location>
        <begin position="61"/>
        <end position="83"/>
    </location>
</feature>
<dbReference type="InterPro" id="IPR003660">
    <property type="entry name" value="HAMP_dom"/>
</dbReference>
<feature type="domain" description="HAMP" evidence="7">
    <location>
        <begin position="258"/>
        <end position="312"/>
    </location>
</feature>
<reference evidence="8" key="1">
    <citation type="submission" date="2020-07" db="EMBL/GenBank/DDBJ databases">
        <title>Huge and variable diversity of episymbiotic CPR bacteria and DPANN archaea in groundwater ecosystems.</title>
        <authorList>
            <person name="He C.Y."/>
            <person name="Keren R."/>
            <person name="Whittaker M."/>
            <person name="Farag I.F."/>
            <person name="Doudna J."/>
            <person name="Cate J.H.D."/>
            <person name="Banfield J.F."/>
        </authorList>
    </citation>
    <scope>NUCLEOTIDE SEQUENCE</scope>
    <source>
        <strain evidence="8">NC_groundwater_1813_Pr3_B-0.1um_71_17</strain>
    </source>
</reference>